<keyword evidence="2" id="KW-0472">Membrane</keyword>
<dbReference type="Pfam" id="PF04186">
    <property type="entry name" value="FxsA"/>
    <property type="match status" value="1"/>
</dbReference>
<protein>
    <submittedName>
        <fullName evidence="3">FxsA family protein</fullName>
    </submittedName>
</protein>
<feature type="transmembrane region" description="Helical" evidence="2">
    <location>
        <begin position="28"/>
        <end position="45"/>
    </location>
</feature>
<dbReference type="RefSeq" id="WP_224421339.1">
    <property type="nucleotide sequence ID" value="NZ_JAGXFD010000001.1"/>
</dbReference>
<keyword evidence="4" id="KW-1185">Reference proteome</keyword>
<sequence length="171" mass="18901">MPVLLFFTLFALLDFVILFSVGAKIGLLTTLLLVLGTGFLGLHLIKREGVATLRRAQERFARGEIPSEELMTGAALIFGGALLMAPGFLSDTLGFLCLLPGTRRWLGHLLQRLPAHMRGFSVYTYRRGDAGWQESSRHEANAGADAERRHAQHGEDEPLEGDFIAKDEPRQ</sequence>
<keyword evidence="2" id="KW-1133">Transmembrane helix</keyword>
<evidence type="ECO:0000313" key="3">
    <source>
        <dbReference type="EMBL" id="MBZ9568939.1"/>
    </source>
</evidence>
<organism evidence="3 4">
    <name type="scientific">Modicisalibacter tunisiensis</name>
    <dbReference type="NCBI Taxonomy" id="390637"/>
    <lineage>
        <taxon>Bacteria</taxon>
        <taxon>Pseudomonadati</taxon>
        <taxon>Pseudomonadota</taxon>
        <taxon>Gammaproteobacteria</taxon>
        <taxon>Oceanospirillales</taxon>
        <taxon>Halomonadaceae</taxon>
        <taxon>Modicisalibacter</taxon>
    </lineage>
</organism>
<dbReference type="PANTHER" id="PTHR35335">
    <property type="entry name" value="UPF0716 PROTEIN FXSA"/>
    <property type="match status" value="1"/>
</dbReference>
<feature type="transmembrane region" description="Helical" evidence="2">
    <location>
        <begin position="70"/>
        <end position="89"/>
    </location>
</feature>
<evidence type="ECO:0000256" key="2">
    <source>
        <dbReference type="SAM" id="Phobius"/>
    </source>
</evidence>
<feature type="compositionally biased region" description="Basic and acidic residues" evidence="1">
    <location>
        <begin position="135"/>
        <end position="156"/>
    </location>
</feature>
<dbReference type="EMBL" id="JAGXFD010000001">
    <property type="protein sequence ID" value="MBZ9568939.1"/>
    <property type="molecule type" value="Genomic_DNA"/>
</dbReference>
<dbReference type="InterPro" id="IPR007313">
    <property type="entry name" value="FxsA"/>
</dbReference>
<gene>
    <name evidence="3" type="ORF">KGQ91_14820</name>
</gene>
<reference evidence="3 4" key="1">
    <citation type="submission" date="2021-05" db="EMBL/GenBank/DDBJ databases">
        <title>Petroleum and Energy Research Collection (APPE): ex situ preservation of microbial diversity associated with the oil industry and exploitation of its biotechnological potential.</title>
        <authorList>
            <person name="Paixao C.T.M."/>
            <person name="Gomes M.B."/>
            <person name="Oliveira V.M."/>
        </authorList>
    </citation>
    <scope>NUCLEOTIDE SEQUENCE [LARGE SCALE GENOMIC DNA]</scope>
    <source>
        <strain evidence="3 4">LIT2</strain>
    </source>
</reference>
<name>A0ABS7X214_9GAMM</name>
<proteinExistence type="predicted"/>
<dbReference type="NCBIfam" id="NF008528">
    <property type="entry name" value="PRK11463.1-2"/>
    <property type="match status" value="1"/>
</dbReference>
<accession>A0ABS7X214</accession>
<evidence type="ECO:0000313" key="4">
    <source>
        <dbReference type="Proteomes" id="UP001319883"/>
    </source>
</evidence>
<dbReference type="Proteomes" id="UP001319883">
    <property type="component" value="Unassembled WGS sequence"/>
</dbReference>
<keyword evidence="2" id="KW-0812">Transmembrane</keyword>
<comment type="caution">
    <text evidence="3">The sequence shown here is derived from an EMBL/GenBank/DDBJ whole genome shotgun (WGS) entry which is preliminary data.</text>
</comment>
<feature type="region of interest" description="Disordered" evidence="1">
    <location>
        <begin position="134"/>
        <end position="171"/>
    </location>
</feature>
<evidence type="ECO:0000256" key="1">
    <source>
        <dbReference type="SAM" id="MobiDB-lite"/>
    </source>
</evidence>
<dbReference type="PANTHER" id="PTHR35335:SF1">
    <property type="entry name" value="UPF0716 PROTEIN FXSA"/>
    <property type="match status" value="1"/>
</dbReference>